<proteinExistence type="predicted"/>
<dbReference type="EMBL" id="HBUF01136318">
    <property type="protein sequence ID" value="CAG6645281.1"/>
    <property type="molecule type" value="Transcribed_RNA"/>
</dbReference>
<dbReference type="AlphaFoldDB" id="A0A8D8R6I3"/>
<dbReference type="EMBL" id="HBUF01136321">
    <property type="protein sequence ID" value="CAG6645291.1"/>
    <property type="molecule type" value="Transcribed_RNA"/>
</dbReference>
<feature type="signal peptide" evidence="1">
    <location>
        <begin position="1"/>
        <end position="15"/>
    </location>
</feature>
<evidence type="ECO:0000256" key="1">
    <source>
        <dbReference type="SAM" id="SignalP"/>
    </source>
</evidence>
<sequence>MFLSIGLISVTTVESSPLVVLSELSTVVFSILYEPTSTMASVVVNFGTFRFDSFSSKTMAISVPLVVFTSPIIVSCKLLMPVVLCVSETCGVSFVMSVVLSVSKTSGVSFVDK</sequence>
<dbReference type="EMBL" id="HBUF01136322">
    <property type="protein sequence ID" value="CAG6645295.1"/>
    <property type="molecule type" value="Transcribed_RNA"/>
</dbReference>
<evidence type="ECO:0000313" key="2">
    <source>
        <dbReference type="EMBL" id="CAG6645295.1"/>
    </source>
</evidence>
<protein>
    <submittedName>
        <fullName evidence="2">Uncharacterized protein</fullName>
    </submittedName>
</protein>
<reference evidence="2" key="1">
    <citation type="submission" date="2021-05" db="EMBL/GenBank/DDBJ databases">
        <authorList>
            <person name="Alioto T."/>
            <person name="Alioto T."/>
            <person name="Gomez Garrido J."/>
        </authorList>
    </citation>
    <scope>NUCLEOTIDE SEQUENCE</scope>
</reference>
<feature type="chain" id="PRO_5036261847" evidence="1">
    <location>
        <begin position="16"/>
        <end position="113"/>
    </location>
</feature>
<accession>A0A8D8R6I3</accession>
<keyword evidence="1" id="KW-0732">Signal</keyword>
<dbReference type="EMBL" id="HBUF01136317">
    <property type="protein sequence ID" value="CAG6645277.1"/>
    <property type="molecule type" value="Transcribed_RNA"/>
</dbReference>
<name>A0A8D8R6I3_9HEMI</name>
<organism evidence="2">
    <name type="scientific">Cacopsylla melanoneura</name>
    <dbReference type="NCBI Taxonomy" id="428564"/>
    <lineage>
        <taxon>Eukaryota</taxon>
        <taxon>Metazoa</taxon>
        <taxon>Ecdysozoa</taxon>
        <taxon>Arthropoda</taxon>
        <taxon>Hexapoda</taxon>
        <taxon>Insecta</taxon>
        <taxon>Pterygota</taxon>
        <taxon>Neoptera</taxon>
        <taxon>Paraneoptera</taxon>
        <taxon>Hemiptera</taxon>
        <taxon>Sternorrhyncha</taxon>
        <taxon>Psylloidea</taxon>
        <taxon>Psyllidae</taxon>
        <taxon>Psyllinae</taxon>
        <taxon>Cacopsylla</taxon>
    </lineage>
</organism>